<dbReference type="Pfam" id="PF12705">
    <property type="entry name" value="PDDEXK_1"/>
    <property type="match status" value="1"/>
</dbReference>
<organism evidence="2 3">
    <name type="scientific">Arcobacter roscoffensis</name>
    <dbReference type="NCBI Taxonomy" id="2961520"/>
    <lineage>
        <taxon>Bacteria</taxon>
        <taxon>Pseudomonadati</taxon>
        <taxon>Campylobacterota</taxon>
        <taxon>Epsilonproteobacteria</taxon>
        <taxon>Campylobacterales</taxon>
        <taxon>Arcobacteraceae</taxon>
        <taxon>Arcobacter</taxon>
    </lineage>
</organism>
<dbReference type="InterPro" id="IPR011335">
    <property type="entry name" value="Restrct_endonuc-II-like"/>
</dbReference>
<accession>A0ABY5E544</accession>
<dbReference type="Gene3D" id="3.90.320.10">
    <property type="match status" value="1"/>
</dbReference>
<keyword evidence="3" id="KW-1185">Reference proteome</keyword>
<feature type="domain" description="PD-(D/E)XK endonuclease-like" evidence="1">
    <location>
        <begin position="550"/>
        <end position="791"/>
    </location>
</feature>
<sequence>MLEKNRLFVFPTSRAIRTFLGDLKGSNSLLPFTLTIDEFFKKSTIINDKKYCDEEQRFLFLKEAIKDIDVSKLGISDSFTKFLKQNEYIYRFFTELSSEKILIEDIKTADTYDYYFEHLEILSKIYDNYVQILDKNGFVDRVTYFKYFDLNKSYLNKFSEINLVFEGYFTKVEFDIIKAISKEVSLNIKFFSNEYNQKSLEVFKEFIEDDKIEIDFEYVVNMSEKKVTYKNEMKSQNGYVEIKGFNSRVNQIAFIKASIVNCIQKGINPSNIALVLPDESFASTVQLFDNERYFNFAMGKSIENRKLYEVSNAIYNYLNEKEIVNIERLNYLKIDKKYVDDNIQKIYTKICTKENFEFLCEYIKSFENNNELCEKFDDLVYKLKRLLFISENPLLVKDVYKVLLQRIKEIKLDDINSGKITVLGLLETRANSFDAVIICDFNEQFIPKASVKDKFLSSKIKAMTNLPTLSDRELLQKYYYKRLIDSSKEVYISYVNSDSNQITRFANELFAEKIDYNVYDNSYRHILYNNHTLKHFDKAIIDRVDLTKFSWSASSLKSFLDCKRRFYLQYVLKISDHDISLKPKSFELGNIVHEILEKYYTIDESNLELDFRKIENLFNDYRSENPLLALDLEIWKKKLHDFYIYDSKRLQDSKILALEKSFEIEFDGFKLKGIVDRIDFNNQTNRYEVIDYKTSSSLKVDTFKNYEKAIDFQLEFYYLAVNDLYKDDNIDTFYYDLNSVKLIEEIALDKKLELLSTKLEELKELSKNDISFEKTEQKSSCNFCIYKTICDRE</sequence>
<evidence type="ECO:0000259" key="1">
    <source>
        <dbReference type="Pfam" id="PF12705"/>
    </source>
</evidence>
<dbReference type="Proteomes" id="UP001060012">
    <property type="component" value="Chromosome"/>
</dbReference>
<evidence type="ECO:0000313" key="2">
    <source>
        <dbReference type="EMBL" id="UTJ06855.1"/>
    </source>
</evidence>
<dbReference type="InterPro" id="IPR038726">
    <property type="entry name" value="PDDEXK_AddAB-type"/>
</dbReference>
<name>A0ABY5E544_9BACT</name>
<dbReference type="SUPFAM" id="SSF52540">
    <property type="entry name" value="P-loop containing nucleoside triphosphate hydrolases"/>
    <property type="match status" value="1"/>
</dbReference>
<dbReference type="SUPFAM" id="SSF52980">
    <property type="entry name" value="Restriction endonuclease-like"/>
    <property type="match status" value="1"/>
</dbReference>
<proteinExistence type="predicted"/>
<evidence type="ECO:0000313" key="3">
    <source>
        <dbReference type="Proteomes" id="UP001060012"/>
    </source>
</evidence>
<dbReference type="InterPro" id="IPR011604">
    <property type="entry name" value="PDDEXK-like_dom_sf"/>
</dbReference>
<dbReference type="RefSeq" id="WP_254577034.1">
    <property type="nucleotide sequence ID" value="NZ_CP100595.1"/>
</dbReference>
<reference evidence="2" key="1">
    <citation type="submission" date="2022-07" db="EMBL/GenBank/DDBJ databases">
        <title>Arcobacter roscoffensis sp. nov., a marine bacterium isolated from coastal seawater collected from Roscoff, France.</title>
        <authorList>
            <person name="Pascual J."/>
            <person name="Lepeaux C."/>
            <person name="Methner A."/>
            <person name="Overmann J."/>
        </authorList>
    </citation>
    <scope>NUCLEOTIDE SEQUENCE</scope>
    <source>
        <strain evidence="2">ARW1-2F2</strain>
    </source>
</reference>
<protein>
    <submittedName>
        <fullName evidence="2">PD-(D/E)XK nuclease family protein</fullName>
    </submittedName>
</protein>
<gene>
    <name evidence="2" type="ORF">NJU99_01845</name>
</gene>
<dbReference type="InterPro" id="IPR027417">
    <property type="entry name" value="P-loop_NTPase"/>
</dbReference>
<dbReference type="EMBL" id="CP100595">
    <property type="protein sequence ID" value="UTJ06855.1"/>
    <property type="molecule type" value="Genomic_DNA"/>
</dbReference>